<dbReference type="STRING" id="945553.A0A0D2NXZ7"/>
<protein>
    <recommendedName>
        <fullName evidence="3">RNase H type-1 domain-containing protein</fullName>
    </recommendedName>
</protein>
<dbReference type="GO" id="GO:0003676">
    <property type="term" value="F:nucleic acid binding"/>
    <property type="evidence" value="ECO:0007669"/>
    <property type="project" value="InterPro"/>
</dbReference>
<dbReference type="OMA" id="IPSEWIF"/>
<proteinExistence type="predicted"/>
<name>A0A0D2NXZ7_HYPSF</name>
<evidence type="ECO:0000313" key="2">
    <source>
        <dbReference type="Proteomes" id="UP000054270"/>
    </source>
</evidence>
<dbReference type="EMBL" id="KN817559">
    <property type="protein sequence ID" value="KJA21356.1"/>
    <property type="molecule type" value="Genomic_DNA"/>
</dbReference>
<dbReference type="OrthoDB" id="3249498at2759"/>
<reference evidence="2" key="1">
    <citation type="submission" date="2014-04" db="EMBL/GenBank/DDBJ databases">
        <title>Evolutionary Origins and Diversification of the Mycorrhizal Mutualists.</title>
        <authorList>
            <consortium name="DOE Joint Genome Institute"/>
            <consortium name="Mycorrhizal Genomics Consortium"/>
            <person name="Kohler A."/>
            <person name="Kuo A."/>
            <person name="Nagy L.G."/>
            <person name="Floudas D."/>
            <person name="Copeland A."/>
            <person name="Barry K.W."/>
            <person name="Cichocki N."/>
            <person name="Veneault-Fourrey C."/>
            <person name="LaButti K."/>
            <person name="Lindquist E.A."/>
            <person name="Lipzen A."/>
            <person name="Lundell T."/>
            <person name="Morin E."/>
            <person name="Murat C."/>
            <person name="Riley R."/>
            <person name="Ohm R."/>
            <person name="Sun H."/>
            <person name="Tunlid A."/>
            <person name="Henrissat B."/>
            <person name="Grigoriev I.V."/>
            <person name="Hibbett D.S."/>
            <person name="Martin F."/>
        </authorList>
    </citation>
    <scope>NUCLEOTIDE SEQUENCE [LARGE SCALE GENOMIC DNA]</scope>
    <source>
        <strain evidence="2">FD-334 SS-4</strain>
    </source>
</reference>
<sequence>MGFWLPSHWDVGFQTRIAPGSSSHLIYYYEAYAVLSAFHWILHTTAPPPKRVVIYSDSSNTCGLFRTLRAPVDENPIALTAADLMLRFGCQLRVAHVAGEQNVVADALSRFDNNTAHMYRPYLVINDFQPPQLLLGAALS</sequence>
<dbReference type="Gene3D" id="3.30.420.10">
    <property type="entry name" value="Ribonuclease H-like superfamily/Ribonuclease H"/>
    <property type="match status" value="1"/>
</dbReference>
<dbReference type="AlphaFoldDB" id="A0A0D2NXZ7"/>
<organism evidence="1 2">
    <name type="scientific">Hypholoma sublateritium (strain FD-334 SS-4)</name>
    <dbReference type="NCBI Taxonomy" id="945553"/>
    <lineage>
        <taxon>Eukaryota</taxon>
        <taxon>Fungi</taxon>
        <taxon>Dikarya</taxon>
        <taxon>Basidiomycota</taxon>
        <taxon>Agaricomycotina</taxon>
        <taxon>Agaricomycetes</taxon>
        <taxon>Agaricomycetidae</taxon>
        <taxon>Agaricales</taxon>
        <taxon>Agaricineae</taxon>
        <taxon>Strophariaceae</taxon>
        <taxon>Hypholoma</taxon>
    </lineage>
</organism>
<evidence type="ECO:0008006" key="3">
    <source>
        <dbReference type="Google" id="ProtNLM"/>
    </source>
</evidence>
<dbReference type="InterPro" id="IPR036397">
    <property type="entry name" value="RNaseH_sf"/>
</dbReference>
<accession>A0A0D2NXZ7</accession>
<dbReference type="SUPFAM" id="SSF53098">
    <property type="entry name" value="Ribonuclease H-like"/>
    <property type="match status" value="1"/>
</dbReference>
<dbReference type="Proteomes" id="UP000054270">
    <property type="component" value="Unassembled WGS sequence"/>
</dbReference>
<gene>
    <name evidence="1" type="ORF">HYPSUDRAFT_140868</name>
</gene>
<dbReference type="InterPro" id="IPR012337">
    <property type="entry name" value="RNaseH-like_sf"/>
</dbReference>
<keyword evidence="2" id="KW-1185">Reference proteome</keyword>
<evidence type="ECO:0000313" key="1">
    <source>
        <dbReference type="EMBL" id="KJA21356.1"/>
    </source>
</evidence>